<evidence type="ECO:0000313" key="2">
    <source>
        <dbReference type="EMBL" id="GFB23942.1"/>
    </source>
</evidence>
<keyword evidence="1" id="KW-1133">Transmembrane helix</keyword>
<proteinExistence type="predicted"/>
<feature type="non-terminal residue" evidence="2">
    <location>
        <position position="1"/>
    </location>
</feature>
<dbReference type="EMBL" id="BKCJ010582856">
    <property type="protein sequence ID" value="GFB23942.1"/>
    <property type="molecule type" value="Genomic_DNA"/>
</dbReference>
<protein>
    <submittedName>
        <fullName evidence="2">Uncharacterized protein</fullName>
    </submittedName>
</protein>
<dbReference type="AlphaFoldDB" id="A0A699L335"/>
<reference evidence="2" key="1">
    <citation type="journal article" date="2019" name="Sci. Rep.">
        <title>Draft genome of Tanacetum cinerariifolium, the natural source of mosquito coil.</title>
        <authorList>
            <person name="Yamashiro T."/>
            <person name="Shiraishi A."/>
            <person name="Satake H."/>
            <person name="Nakayama K."/>
        </authorList>
    </citation>
    <scope>NUCLEOTIDE SEQUENCE</scope>
</reference>
<evidence type="ECO:0000256" key="1">
    <source>
        <dbReference type="SAM" id="Phobius"/>
    </source>
</evidence>
<sequence>PSRKRCRSLDTNVTSSIYVTRALVPSCADLLPPRKRFRDSISPEDSVEEDIDVDELADIKADATAVEVVVDRDVMTRVDAEADPSESSPPPVSVAPMVSPFLCSNDSGSDTEMPERHVSPTPLDVMLTRFLLSPVVAPPRIRRRRAMLIRPEEDIPIGRLYGTHPGGPCRALTTRKSVRPLPSHCLALRYTSHHLDHFTSRSSSGHSFSDHSSSGHSISGHSLFRHASPDTTVADSSTPPRFIYPPLARTPRCSKAYLCWRSAPLSTMSLDTNVTSSIYVTRALVPSCADFLPPRKRFRDSISPEDSVEEDIDVDELVDIKADATAVEVVVDRDVMTRVDAGIGMEVDVVSIRNDVAPQDRSPPIYLEPPHLLSRCHHRPLRTDLFLTGLYLTGLLLTRLLLTGLLLDLHFTRFTTLHMELRSVTLPFPD</sequence>
<organism evidence="2">
    <name type="scientific">Tanacetum cinerariifolium</name>
    <name type="common">Dalmatian daisy</name>
    <name type="synonym">Chrysanthemum cinerariifolium</name>
    <dbReference type="NCBI Taxonomy" id="118510"/>
    <lineage>
        <taxon>Eukaryota</taxon>
        <taxon>Viridiplantae</taxon>
        <taxon>Streptophyta</taxon>
        <taxon>Embryophyta</taxon>
        <taxon>Tracheophyta</taxon>
        <taxon>Spermatophyta</taxon>
        <taxon>Magnoliopsida</taxon>
        <taxon>eudicotyledons</taxon>
        <taxon>Gunneridae</taxon>
        <taxon>Pentapetalae</taxon>
        <taxon>asterids</taxon>
        <taxon>campanulids</taxon>
        <taxon>Asterales</taxon>
        <taxon>Asteraceae</taxon>
        <taxon>Asteroideae</taxon>
        <taxon>Anthemideae</taxon>
        <taxon>Anthemidinae</taxon>
        <taxon>Tanacetum</taxon>
    </lineage>
</organism>
<gene>
    <name evidence="2" type="ORF">Tci_695913</name>
</gene>
<feature type="transmembrane region" description="Helical" evidence="1">
    <location>
        <begin position="385"/>
        <end position="407"/>
    </location>
</feature>
<keyword evidence="1" id="KW-0812">Transmembrane</keyword>
<name>A0A699L335_TANCI</name>
<keyword evidence="1" id="KW-0472">Membrane</keyword>
<comment type="caution">
    <text evidence="2">The sequence shown here is derived from an EMBL/GenBank/DDBJ whole genome shotgun (WGS) entry which is preliminary data.</text>
</comment>
<accession>A0A699L335</accession>